<comment type="caution">
    <text evidence="5">The sequence shown here is derived from an EMBL/GenBank/DDBJ whole genome shotgun (WGS) entry which is preliminary data.</text>
</comment>
<evidence type="ECO:0000313" key="5">
    <source>
        <dbReference type="EMBL" id="KAK1842843.1"/>
    </source>
</evidence>
<evidence type="ECO:0000313" key="6">
    <source>
        <dbReference type="Proteomes" id="UP001243330"/>
    </source>
</evidence>
<dbReference type="AlphaFoldDB" id="A0AAD9A7D5"/>
<evidence type="ECO:0000256" key="3">
    <source>
        <dbReference type="ARBA" id="ARBA00023002"/>
    </source>
</evidence>
<dbReference type="InterPro" id="IPR008030">
    <property type="entry name" value="NmrA-like"/>
</dbReference>
<dbReference type="SUPFAM" id="SSF51735">
    <property type="entry name" value="NAD(P)-binding Rossmann-fold domains"/>
    <property type="match status" value="1"/>
</dbReference>
<dbReference type="Gene3D" id="3.90.25.10">
    <property type="entry name" value="UDP-galactose 4-epimerase, domain 1"/>
    <property type="match status" value="1"/>
</dbReference>
<dbReference type="EMBL" id="JAQOWY010000391">
    <property type="protein sequence ID" value="KAK1842843.1"/>
    <property type="molecule type" value="Genomic_DNA"/>
</dbReference>
<reference evidence="5" key="1">
    <citation type="submission" date="2023-01" db="EMBL/GenBank/DDBJ databases">
        <title>Colletotrichum chrysophilum M932 genome sequence.</title>
        <authorList>
            <person name="Baroncelli R."/>
        </authorList>
    </citation>
    <scope>NUCLEOTIDE SEQUENCE</scope>
    <source>
        <strain evidence="5">M932</strain>
    </source>
</reference>
<feature type="domain" description="NmrA-like" evidence="4">
    <location>
        <begin position="40"/>
        <end position="314"/>
    </location>
</feature>
<dbReference type="InterPro" id="IPR051609">
    <property type="entry name" value="NmrA/Isoflavone_reductase-like"/>
</dbReference>
<sequence>MVKVAIAGGSSSIGKAIFDAIEKLGVDNAIILGRKKTDDSKLVVVDYTSIESLTKVLDTHQVRTVVSTVSIADDASGMAQMNLIEAAVACQHTKRFMPSEFGANYDDEFVLPSSLFSATHLNVASSRFIRDIPTYAWKFKAVDRLKETDLEYTQFSNGMFMDYWLAPRIKSAFRLNLPCWVDLENHVAAIPGDGNNPMVLTHSRDIGRFVAALLGLPRWERMYYLAGDRVTVDEFVAIAEETSGAMFEKKYDKLDVLREGNCTPLPAWEGKIPSAYKSTVLQQVALSGKRVAQGKMDLPTEGQVNSLFPEMTTLTVREALQIYYGQ</sequence>
<gene>
    <name evidence="5" type="ORF">CCHR01_14526</name>
</gene>
<evidence type="ECO:0000256" key="2">
    <source>
        <dbReference type="ARBA" id="ARBA00022857"/>
    </source>
</evidence>
<dbReference type="PANTHER" id="PTHR47706">
    <property type="entry name" value="NMRA-LIKE FAMILY PROTEIN"/>
    <property type="match status" value="1"/>
</dbReference>
<dbReference type="InterPro" id="IPR036291">
    <property type="entry name" value="NAD(P)-bd_dom_sf"/>
</dbReference>
<name>A0AAD9A7D5_9PEZI</name>
<keyword evidence="6" id="KW-1185">Reference proteome</keyword>
<dbReference type="Gene3D" id="3.40.50.720">
    <property type="entry name" value="NAD(P)-binding Rossmann-like Domain"/>
    <property type="match status" value="1"/>
</dbReference>
<keyword evidence="3" id="KW-0560">Oxidoreductase</keyword>
<organism evidence="5 6">
    <name type="scientific">Colletotrichum chrysophilum</name>
    <dbReference type="NCBI Taxonomy" id="1836956"/>
    <lineage>
        <taxon>Eukaryota</taxon>
        <taxon>Fungi</taxon>
        <taxon>Dikarya</taxon>
        <taxon>Ascomycota</taxon>
        <taxon>Pezizomycotina</taxon>
        <taxon>Sordariomycetes</taxon>
        <taxon>Hypocreomycetidae</taxon>
        <taxon>Glomerellales</taxon>
        <taxon>Glomerellaceae</taxon>
        <taxon>Colletotrichum</taxon>
        <taxon>Colletotrichum gloeosporioides species complex</taxon>
    </lineage>
</organism>
<accession>A0AAD9A7D5</accession>
<dbReference type="GO" id="GO:0016491">
    <property type="term" value="F:oxidoreductase activity"/>
    <property type="evidence" value="ECO:0007669"/>
    <property type="project" value="UniProtKB-KW"/>
</dbReference>
<evidence type="ECO:0000259" key="4">
    <source>
        <dbReference type="Pfam" id="PF05368"/>
    </source>
</evidence>
<comment type="similarity">
    <text evidence="1">Belongs to the NmrA-type oxidoreductase family. Isoflavone reductase subfamily.</text>
</comment>
<dbReference type="PANTHER" id="PTHR47706:SF4">
    <property type="entry name" value="NMRA-LIKE DOMAIN-CONTAINING PROTEIN"/>
    <property type="match status" value="1"/>
</dbReference>
<proteinExistence type="inferred from homology"/>
<dbReference type="Proteomes" id="UP001243330">
    <property type="component" value="Unassembled WGS sequence"/>
</dbReference>
<evidence type="ECO:0000256" key="1">
    <source>
        <dbReference type="ARBA" id="ARBA00005725"/>
    </source>
</evidence>
<dbReference type="Pfam" id="PF05368">
    <property type="entry name" value="NmrA"/>
    <property type="match status" value="1"/>
</dbReference>
<protein>
    <submittedName>
        <fullName evidence="5">Nmra-like family protein</fullName>
    </submittedName>
</protein>
<keyword evidence="2" id="KW-0521">NADP</keyword>